<evidence type="ECO:0000313" key="2">
    <source>
        <dbReference type="Proteomes" id="UP001057402"/>
    </source>
</evidence>
<organism evidence="1 2">
    <name type="scientific">Melastoma candidum</name>
    <dbReference type="NCBI Taxonomy" id="119954"/>
    <lineage>
        <taxon>Eukaryota</taxon>
        <taxon>Viridiplantae</taxon>
        <taxon>Streptophyta</taxon>
        <taxon>Embryophyta</taxon>
        <taxon>Tracheophyta</taxon>
        <taxon>Spermatophyta</taxon>
        <taxon>Magnoliopsida</taxon>
        <taxon>eudicotyledons</taxon>
        <taxon>Gunneridae</taxon>
        <taxon>Pentapetalae</taxon>
        <taxon>rosids</taxon>
        <taxon>malvids</taxon>
        <taxon>Myrtales</taxon>
        <taxon>Melastomataceae</taxon>
        <taxon>Melastomatoideae</taxon>
        <taxon>Melastomateae</taxon>
        <taxon>Melastoma</taxon>
    </lineage>
</organism>
<protein>
    <submittedName>
        <fullName evidence="1">Uncharacterized protein</fullName>
    </submittedName>
</protein>
<evidence type="ECO:0000313" key="1">
    <source>
        <dbReference type="EMBL" id="KAI4384839.1"/>
    </source>
</evidence>
<sequence>MGKNQTPLFSTVLIILSLSLQASADSQICRNAVCGQDEPLIRFPFRIRTLQPNPCGYPGFDLSCDPTNQTTVIELPNTGNFTIRGIDYAEQEVWLNDPDGCLPKKILSLDFSRTPFSGVYDQNFTFFNCSSDYIKYSLNPIACLCGDNFTVFATSSPRVYNSLSLSPSCRYVKSVAVPVQWPFFEQVLSSDLGDDLRLKWDTPRCGRCEFRGGRCGLKANSTDEIECTDIPRQGIPRAARYAITVGMGIPALLCLISLVCFVCSKVKSSYARRWGSFPANLPTISQQASMPEPLPNPRLVMGLNGAVIESYPKIVLGESRRLPKPNDSTCPICLLDYQAKETLRTIPECNHCFHAACIDEWLHLNASCPVCRNRPMPAP</sequence>
<reference evidence="2" key="1">
    <citation type="journal article" date="2023" name="Front. Plant Sci.">
        <title>Chromosomal-level genome assembly of Melastoma candidum provides insights into trichome evolution.</title>
        <authorList>
            <person name="Zhong Y."/>
            <person name="Wu W."/>
            <person name="Sun C."/>
            <person name="Zou P."/>
            <person name="Liu Y."/>
            <person name="Dai S."/>
            <person name="Zhou R."/>
        </authorList>
    </citation>
    <scope>NUCLEOTIDE SEQUENCE [LARGE SCALE GENOMIC DNA]</scope>
</reference>
<dbReference type="Proteomes" id="UP001057402">
    <property type="component" value="Chromosome 2"/>
</dbReference>
<proteinExistence type="predicted"/>
<comment type="caution">
    <text evidence="1">The sequence shown here is derived from an EMBL/GenBank/DDBJ whole genome shotgun (WGS) entry which is preliminary data.</text>
</comment>
<dbReference type="EMBL" id="CM042881">
    <property type="protein sequence ID" value="KAI4384839.1"/>
    <property type="molecule type" value="Genomic_DNA"/>
</dbReference>
<keyword evidence="2" id="KW-1185">Reference proteome</keyword>
<name>A0ACB9S131_9MYRT</name>
<gene>
    <name evidence="1" type="ORF">MLD38_002940</name>
</gene>
<accession>A0ACB9S131</accession>